<dbReference type="GO" id="GO:0005739">
    <property type="term" value="C:mitochondrion"/>
    <property type="evidence" value="ECO:0007669"/>
    <property type="project" value="TreeGrafter"/>
</dbReference>
<feature type="transmembrane region" description="Helical" evidence="2">
    <location>
        <begin position="124"/>
        <end position="145"/>
    </location>
</feature>
<keyword evidence="5" id="KW-1185">Reference proteome</keyword>
<evidence type="ECO:0000313" key="4">
    <source>
        <dbReference type="EMBL" id="PMD23653.1"/>
    </source>
</evidence>
<evidence type="ECO:0000256" key="2">
    <source>
        <dbReference type="SAM" id="Phobius"/>
    </source>
</evidence>
<evidence type="ECO:0000256" key="1">
    <source>
        <dbReference type="SAM" id="MobiDB-lite"/>
    </source>
</evidence>
<dbReference type="Pfam" id="PF06916">
    <property type="entry name" value="FAM210A-B_dom"/>
    <property type="match status" value="1"/>
</dbReference>
<feature type="domain" description="DUF1279" evidence="3">
    <location>
        <begin position="114"/>
        <end position="240"/>
    </location>
</feature>
<sequence length="278" mass="31058">MLRTTLLGARGAARLPTTMRSTLQHSNALSTPLRSLARRTITSGPSRSAKSSTSFTFTSHARSQNPTLLQRIRSLRFFHNTRPCRNGRPSPDPTPNLNSGGSAAEAEPQSLGARMRKLSREYGWSALGVYFALTALDFPFCYLFVRQMGTDKIGEWEHIVISYIKQVIPPSIQETWHNWRSSMKKGEEQPEGGDAAGWGVEEADARNKKEASLATQLALAYAIHKSFIFIRVPLTISITPKVVRVLRGWGWDIGKRTTKEARAIKRATIQAQKPVKKR</sequence>
<reference evidence="4 5" key="1">
    <citation type="submission" date="2016-05" db="EMBL/GenBank/DDBJ databases">
        <title>A degradative enzymes factory behind the ericoid mycorrhizal symbiosis.</title>
        <authorList>
            <consortium name="DOE Joint Genome Institute"/>
            <person name="Martino E."/>
            <person name="Morin E."/>
            <person name="Grelet G."/>
            <person name="Kuo A."/>
            <person name="Kohler A."/>
            <person name="Daghino S."/>
            <person name="Barry K."/>
            <person name="Choi C."/>
            <person name="Cichocki N."/>
            <person name="Clum A."/>
            <person name="Copeland A."/>
            <person name="Hainaut M."/>
            <person name="Haridas S."/>
            <person name="Labutti K."/>
            <person name="Lindquist E."/>
            <person name="Lipzen A."/>
            <person name="Khouja H.-R."/>
            <person name="Murat C."/>
            <person name="Ohm R."/>
            <person name="Olson A."/>
            <person name="Spatafora J."/>
            <person name="Veneault-Fourrey C."/>
            <person name="Henrissat B."/>
            <person name="Grigoriev I."/>
            <person name="Martin F."/>
            <person name="Perotto S."/>
        </authorList>
    </citation>
    <scope>NUCLEOTIDE SEQUENCE [LARGE SCALE GENOMIC DNA]</scope>
    <source>
        <strain evidence="4 5">UAMH 7357</strain>
    </source>
</reference>
<dbReference type="OrthoDB" id="426386at2759"/>
<feature type="region of interest" description="Disordered" evidence="1">
    <location>
        <begin position="40"/>
        <end position="62"/>
    </location>
</feature>
<dbReference type="InterPro" id="IPR009688">
    <property type="entry name" value="FAM210A/B-like_dom"/>
</dbReference>
<protein>
    <recommendedName>
        <fullName evidence="3">DUF1279 domain-containing protein</fullName>
    </recommendedName>
</protein>
<evidence type="ECO:0000259" key="3">
    <source>
        <dbReference type="Pfam" id="PF06916"/>
    </source>
</evidence>
<evidence type="ECO:0000313" key="5">
    <source>
        <dbReference type="Proteomes" id="UP000235672"/>
    </source>
</evidence>
<keyword evidence="2" id="KW-0472">Membrane</keyword>
<keyword evidence="2" id="KW-0812">Transmembrane</keyword>
<name>A0A2J6QBK8_9HELO</name>
<dbReference type="PANTHER" id="PTHR21377:SF0">
    <property type="entry name" value="PROTEIN FAM210B, MITOCHONDRIAL"/>
    <property type="match status" value="1"/>
</dbReference>
<accession>A0A2J6QBK8</accession>
<keyword evidence="2" id="KW-1133">Transmembrane helix</keyword>
<dbReference type="STRING" id="1745343.A0A2J6QBK8"/>
<feature type="compositionally biased region" description="Low complexity" evidence="1">
    <location>
        <begin position="46"/>
        <end position="62"/>
    </location>
</feature>
<dbReference type="PANTHER" id="PTHR21377">
    <property type="entry name" value="PROTEIN FAM210B, MITOCHONDRIAL"/>
    <property type="match status" value="1"/>
</dbReference>
<dbReference type="Proteomes" id="UP000235672">
    <property type="component" value="Unassembled WGS sequence"/>
</dbReference>
<feature type="region of interest" description="Disordered" evidence="1">
    <location>
        <begin position="80"/>
        <end position="109"/>
    </location>
</feature>
<proteinExistence type="predicted"/>
<dbReference type="InterPro" id="IPR045866">
    <property type="entry name" value="FAM210A/B-like"/>
</dbReference>
<gene>
    <name evidence="4" type="ORF">NA56DRAFT_643734</name>
</gene>
<organism evidence="4 5">
    <name type="scientific">Hyaloscypha hepaticicola</name>
    <dbReference type="NCBI Taxonomy" id="2082293"/>
    <lineage>
        <taxon>Eukaryota</taxon>
        <taxon>Fungi</taxon>
        <taxon>Dikarya</taxon>
        <taxon>Ascomycota</taxon>
        <taxon>Pezizomycotina</taxon>
        <taxon>Leotiomycetes</taxon>
        <taxon>Helotiales</taxon>
        <taxon>Hyaloscyphaceae</taxon>
        <taxon>Hyaloscypha</taxon>
    </lineage>
</organism>
<dbReference type="AlphaFoldDB" id="A0A2J6QBK8"/>
<dbReference type="EMBL" id="KZ613474">
    <property type="protein sequence ID" value="PMD23653.1"/>
    <property type="molecule type" value="Genomic_DNA"/>
</dbReference>